<dbReference type="Proteomes" id="UP001141434">
    <property type="component" value="Unassembled WGS sequence"/>
</dbReference>
<dbReference type="InterPro" id="IPR004875">
    <property type="entry name" value="DDE_SF_endonuclease_dom"/>
</dbReference>
<feature type="compositionally biased region" description="Basic and acidic residues" evidence="1">
    <location>
        <begin position="66"/>
        <end position="79"/>
    </location>
</feature>
<reference evidence="3" key="2">
    <citation type="journal article" date="2023" name="IMA Fungus">
        <title>Comparative genomic study of the Penicillium genus elucidates a diverse pangenome and 15 lateral gene transfer events.</title>
        <authorList>
            <person name="Petersen C."/>
            <person name="Sorensen T."/>
            <person name="Nielsen M.R."/>
            <person name="Sondergaard T.E."/>
            <person name="Sorensen J.L."/>
            <person name="Fitzpatrick D.A."/>
            <person name="Frisvad J.C."/>
            <person name="Nielsen K.L."/>
        </authorList>
    </citation>
    <scope>NUCLEOTIDE SEQUENCE</scope>
    <source>
        <strain evidence="3">IBT 34128</strain>
    </source>
</reference>
<evidence type="ECO:0000259" key="2">
    <source>
        <dbReference type="Pfam" id="PF03184"/>
    </source>
</evidence>
<dbReference type="Pfam" id="PF03184">
    <property type="entry name" value="DDE_1"/>
    <property type="match status" value="1"/>
</dbReference>
<dbReference type="GeneID" id="81399160"/>
<dbReference type="AlphaFoldDB" id="A0A9W9JXQ1"/>
<proteinExistence type="predicted"/>
<evidence type="ECO:0000313" key="3">
    <source>
        <dbReference type="EMBL" id="KAJ5084887.1"/>
    </source>
</evidence>
<keyword evidence="4" id="KW-1185">Reference proteome</keyword>
<organism evidence="3 4">
    <name type="scientific">Penicillium alfredii</name>
    <dbReference type="NCBI Taxonomy" id="1506179"/>
    <lineage>
        <taxon>Eukaryota</taxon>
        <taxon>Fungi</taxon>
        <taxon>Dikarya</taxon>
        <taxon>Ascomycota</taxon>
        <taxon>Pezizomycotina</taxon>
        <taxon>Eurotiomycetes</taxon>
        <taxon>Eurotiomycetidae</taxon>
        <taxon>Eurotiales</taxon>
        <taxon>Aspergillaceae</taxon>
        <taxon>Penicillium</taxon>
    </lineage>
</organism>
<name>A0A9W9JXQ1_9EURO</name>
<feature type="compositionally biased region" description="Polar residues" evidence="1">
    <location>
        <begin position="480"/>
        <end position="498"/>
    </location>
</feature>
<feature type="region of interest" description="Disordered" evidence="1">
    <location>
        <begin position="24"/>
        <end position="83"/>
    </location>
</feature>
<dbReference type="GO" id="GO:0003676">
    <property type="term" value="F:nucleic acid binding"/>
    <property type="evidence" value="ECO:0007669"/>
    <property type="project" value="InterPro"/>
</dbReference>
<accession>A0A9W9JXQ1</accession>
<feature type="domain" description="DDE-1" evidence="2">
    <location>
        <begin position="234"/>
        <end position="357"/>
    </location>
</feature>
<evidence type="ECO:0000256" key="1">
    <source>
        <dbReference type="SAM" id="MobiDB-lite"/>
    </source>
</evidence>
<comment type="caution">
    <text evidence="3">The sequence shown here is derived from an EMBL/GenBank/DDBJ whole genome shotgun (WGS) entry which is preliminary data.</text>
</comment>
<gene>
    <name evidence="3" type="ORF">NUU61_009466</name>
</gene>
<reference evidence="3" key="1">
    <citation type="submission" date="2022-11" db="EMBL/GenBank/DDBJ databases">
        <authorList>
            <person name="Petersen C."/>
        </authorList>
    </citation>
    <scope>NUCLEOTIDE SEQUENCE</scope>
    <source>
        <strain evidence="3">IBT 34128</strain>
    </source>
</reference>
<dbReference type="OrthoDB" id="4357141at2759"/>
<dbReference type="EMBL" id="JAPMSZ010000011">
    <property type="protein sequence ID" value="KAJ5084887.1"/>
    <property type="molecule type" value="Genomic_DNA"/>
</dbReference>
<sequence length="567" mass="63787">MGEQAIVSQQGETTRLVNISNLTNNNQSVDTDKGVRGSHQLGVSSRERRPRSARQPETIRQQPIPENHHRESHKQKEILPEPDEEKVVVLGETLHKNGHPQLTYARLMGLANIYVRSMQKLDRGHNFPKTLSQNWVKGFLRKRPKLAARLNMGKPRQGNGSSKAPKDMNTQLLGFVDRLEELGSKHNVQARDVYVLGDIGFATTVSKESQMVIPRTMSSFEQRQETPDLASIVLCYGHRGRPLSSYVMVKSSEDRPSRRHQDTQLSYAATGWASENNLNGWLERIFEPETRREEGTHRILLVDSQLPIHEKFFFDCETNNISCLRFPKNGGEILSPLHCGVFQHLAVLYTNHMTRILGESIGNSVTLDEDQFVETIQMQLLEPAHILRAQDAWYNIGIFPVNRPTIRSRLCGGQAVSPPDSSPTPCGRPQTTRNFSVDIPRVFSSPEYEPPSPLPSSQVLPPSPIPIEDASDSPDASDGESPNSSLGPLTPQTDSQSPKPVELVMSISQFCECLDNYGKASKRKRHEEEKRLREQLMLGYNGCHAKVEILKEVLGMELSASKRYRAR</sequence>
<feature type="compositionally biased region" description="Acidic residues" evidence="1">
    <location>
        <begin position="469"/>
        <end position="478"/>
    </location>
</feature>
<protein>
    <recommendedName>
        <fullName evidence="2">DDE-1 domain-containing protein</fullName>
    </recommendedName>
</protein>
<feature type="region of interest" description="Disordered" evidence="1">
    <location>
        <begin position="410"/>
        <end position="500"/>
    </location>
</feature>
<evidence type="ECO:0000313" key="4">
    <source>
        <dbReference type="Proteomes" id="UP001141434"/>
    </source>
</evidence>
<dbReference type="RefSeq" id="XP_056508284.1">
    <property type="nucleotide sequence ID" value="XM_056659991.1"/>
</dbReference>